<feature type="region of interest" description="Disordered" evidence="7">
    <location>
        <begin position="58"/>
        <end position="262"/>
    </location>
</feature>
<dbReference type="InterPro" id="IPR008753">
    <property type="entry name" value="Peptidase_M13_N"/>
</dbReference>
<dbReference type="Gene3D" id="1.10.1380.10">
    <property type="entry name" value="Neutral endopeptidase , domain2"/>
    <property type="match status" value="1"/>
</dbReference>
<dbReference type="GO" id="GO:0046872">
    <property type="term" value="F:metal ion binding"/>
    <property type="evidence" value="ECO:0007669"/>
    <property type="project" value="UniProtKB-KW"/>
</dbReference>
<proteinExistence type="predicted"/>
<protein>
    <submittedName>
        <fullName evidence="10">Endothelin-converting enzyme 2</fullName>
    </submittedName>
</protein>
<feature type="compositionally biased region" description="Low complexity" evidence="7">
    <location>
        <begin position="199"/>
        <end position="252"/>
    </location>
</feature>
<reference evidence="10" key="1">
    <citation type="journal article" date="2012" name="Nature">
        <title>The oyster genome reveals stress adaptation and complexity of shell formation.</title>
        <authorList>
            <person name="Zhang G."/>
            <person name="Fang X."/>
            <person name="Guo X."/>
            <person name="Li L."/>
            <person name="Luo R."/>
            <person name="Xu F."/>
            <person name="Yang P."/>
            <person name="Zhang L."/>
            <person name="Wang X."/>
            <person name="Qi H."/>
            <person name="Xiong Z."/>
            <person name="Que H."/>
            <person name="Xie Y."/>
            <person name="Holland P.W."/>
            <person name="Paps J."/>
            <person name="Zhu Y."/>
            <person name="Wu F."/>
            <person name="Chen Y."/>
            <person name="Wang J."/>
            <person name="Peng C."/>
            <person name="Meng J."/>
            <person name="Yang L."/>
            <person name="Liu J."/>
            <person name="Wen B."/>
            <person name="Zhang N."/>
            <person name="Huang Z."/>
            <person name="Zhu Q."/>
            <person name="Feng Y."/>
            <person name="Mount A."/>
            <person name="Hedgecock D."/>
            <person name="Xu Z."/>
            <person name="Liu Y."/>
            <person name="Domazet-Loso T."/>
            <person name="Du Y."/>
            <person name="Sun X."/>
            <person name="Zhang S."/>
            <person name="Liu B."/>
            <person name="Cheng P."/>
            <person name="Jiang X."/>
            <person name="Li J."/>
            <person name="Fan D."/>
            <person name="Wang W."/>
            <person name="Fu W."/>
            <person name="Wang T."/>
            <person name="Wang B."/>
            <person name="Zhang J."/>
            <person name="Peng Z."/>
            <person name="Li Y."/>
            <person name="Li N."/>
            <person name="Wang J."/>
            <person name="Chen M."/>
            <person name="He Y."/>
            <person name="Tan F."/>
            <person name="Song X."/>
            <person name="Zheng Q."/>
            <person name="Huang R."/>
            <person name="Yang H."/>
            <person name="Du X."/>
            <person name="Chen L."/>
            <person name="Yang M."/>
            <person name="Gaffney P.M."/>
            <person name="Wang S."/>
            <person name="Luo L."/>
            <person name="She Z."/>
            <person name="Ming Y."/>
            <person name="Huang W."/>
            <person name="Zhang S."/>
            <person name="Huang B."/>
            <person name="Zhang Y."/>
            <person name="Qu T."/>
            <person name="Ni P."/>
            <person name="Miao G."/>
            <person name="Wang J."/>
            <person name="Wang Q."/>
            <person name="Steinberg C.E."/>
            <person name="Wang H."/>
            <person name="Li N."/>
            <person name="Qian L."/>
            <person name="Zhang G."/>
            <person name="Li Y."/>
            <person name="Yang H."/>
            <person name="Liu X."/>
            <person name="Wang J."/>
            <person name="Yin Y."/>
            <person name="Wang J."/>
        </authorList>
    </citation>
    <scope>NUCLEOTIDE SEQUENCE [LARGE SCALE GENOMIC DNA]</scope>
    <source>
        <strain evidence="10">05x7-T-G4-1.051#20</strain>
    </source>
</reference>
<keyword evidence="5" id="KW-0862">Zinc</keyword>
<comment type="cofactor">
    <cofactor evidence="1">
        <name>Zn(2+)</name>
        <dbReference type="ChEBI" id="CHEBI:29105"/>
    </cofactor>
</comment>
<dbReference type="GO" id="GO:0016485">
    <property type="term" value="P:protein processing"/>
    <property type="evidence" value="ECO:0007669"/>
    <property type="project" value="TreeGrafter"/>
</dbReference>
<dbReference type="PROSITE" id="PS51885">
    <property type="entry name" value="NEPRILYSIN"/>
    <property type="match status" value="2"/>
</dbReference>
<evidence type="ECO:0000259" key="9">
    <source>
        <dbReference type="Pfam" id="PF05649"/>
    </source>
</evidence>
<gene>
    <name evidence="10" type="ORF">CGI_10004816</name>
</gene>
<evidence type="ECO:0000313" key="10">
    <source>
        <dbReference type="EMBL" id="EKC21017.1"/>
    </source>
</evidence>
<dbReference type="GO" id="GO:0005886">
    <property type="term" value="C:plasma membrane"/>
    <property type="evidence" value="ECO:0007669"/>
    <property type="project" value="TreeGrafter"/>
</dbReference>
<dbReference type="InterPro" id="IPR000718">
    <property type="entry name" value="Peptidase_M13"/>
</dbReference>
<feature type="compositionally biased region" description="Low complexity" evidence="7">
    <location>
        <begin position="58"/>
        <end position="90"/>
    </location>
</feature>
<keyword evidence="3" id="KW-0479">Metal-binding</keyword>
<dbReference type="Pfam" id="PF01431">
    <property type="entry name" value="Peptidase_M13"/>
    <property type="match status" value="1"/>
</dbReference>
<dbReference type="Gene3D" id="3.40.390.10">
    <property type="entry name" value="Collagenase (Catalytic Domain)"/>
    <property type="match status" value="2"/>
</dbReference>
<sequence>MCKVDKAEDILSNKLRWNTILMNDNSFIEAFKCPSDSTMNPRYKCHLFQQTNYTIPPTTVAPTTTTKSTTTRPTTTTTTTKSTTTTTTTAKPPPPTTTTAKPTTTTTAKPTTTTTTAQPTTTTTTTAKPTTTTTTTAKPTTTTAKPTTTTTTSKPTTTTTTTAKPTTTTTTAKPTTTTTTAKPITTTAKPPPPPPPPTTTTTTTVKPTTTAKPTTTTTPSPTTTTTITTTTSTTAASTQRTTTEQDTPSTTEFNPFNPDPDTEPPICQSGFCYSLAYSIYSRLDLFADPCEDFYQHACGGWVSGRNTLMELNLYNKSRNSITEDVRYDFREKLLGIVEAKVTDEDSEYLQVIKRHYEACTVSNKIRQVESVTNDMQVLLDVLGMQSDLTSYLGPPLMHSILGADFGGSGVFDYGVIQALVDQTPTFILQITPSTLYLRSDAYLLPYEDNTIAKRYLERLVPVLQTSNEQLRAPIASEDITDRLFQRLKEVFAFEQELAKALQADDVFEPYVDVSLIELEQRYPNIDWVYMLPAQQNFAGTPIRVVRPSYFQSLDQLFNVTNEDIIAMHIYIKVVLTGVLPYTPLVIRKSMEGIYGNDTSSPFSRGYCLDSVLNLLNKEIHHEYRLQYKEEIQTKTTYYLSLSQRINETLYNHITSTSDFSDITSERIRTKLTQLKFQFPEDPQISWTVSIFNTPDISFLYRANAAIQVKRYQEFDTIGIPATQSDKAWADTSIRLDSNLNVLGITYPALDYHYAVDPQIPALFTSGWQIARQMITAVMGDFTSTPAMWSTSSLDTLLEKKNCYNTQHPGVNSDDFVIGDLIAGGVSLDLITKIYSDLVSAGDIQKFVLPDPSSIFSMEELIFLMFAQQMCEIDNLSGTPSGQSRVNKILQNDAGFQTAFGCPAGSSMNPDQKCHLLSSLANPLD</sequence>
<dbReference type="PANTHER" id="PTHR11733:SF240">
    <property type="entry name" value="GH14155P-RELATED"/>
    <property type="match status" value="1"/>
</dbReference>
<dbReference type="HOGENOM" id="CLU_315992_0_0_1"/>
<dbReference type="InParanoid" id="K1PB39"/>
<feature type="compositionally biased region" description="Low complexity" evidence="7">
    <location>
        <begin position="97"/>
        <end position="188"/>
    </location>
</feature>
<dbReference type="InterPro" id="IPR042089">
    <property type="entry name" value="Peptidase_M13_dom_2"/>
</dbReference>
<organism evidence="10">
    <name type="scientific">Magallana gigas</name>
    <name type="common">Pacific oyster</name>
    <name type="synonym">Crassostrea gigas</name>
    <dbReference type="NCBI Taxonomy" id="29159"/>
    <lineage>
        <taxon>Eukaryota</taxon>
        <taxon>Metazoa</taxon>
        <taxon>Spiralia</taxon>
        <taxon>Lophotrochozoa</taxon>
        <taxon>Mollusca</taxon>
        <taxon>Bivalvia</taxon>
        <taxon>Autobranchia</taxon>
        <taxon>Pteriomorphia</taxon>
        <taxon>Ostreida</taxon>
        <taxon>Ostreoidea</taxon>
        <taxon>Ostreidae</taxon>
        <taxon>Magallana</taxon>
    </lineage>
</organism>
<evidence type="ECO:0000256" key="1">
    <source>
        <dbReference type="ARBA" id="ARBA00001947"/>
    </source>
</evidence>
<dbReference type="PANTHER" id="PTHR11733">
    <property type="entry name" value="ZINC METALLOPROTEASE FAMILY M13 NEPRILYSIN-RELATED"/>
    <property type="match status" value="1"/>
</dbReference>
<dbReference type="InterPro" id="IPR018497">
    <property type="entry name" value="Peptidase_M13_C"/>
</dbReference>
<keyword evidence="2" id="KW-0645">Protease</keyword>
<evidence type="ECO:0000256" key="4">
    <source>
        <dbReference type="ARBA" id="ARBA00022801"/>
    </source>
</evidence>
<dbReference type="EMBL" id="JH816906">
    <property type="protein sequence ID" value="EKC21017.1"/>
    <property type="molecule type" value="Genomic_DNA"/>
</dbReference>
<accession>K1PB39</accession>
<evidence type="ECO:0000259" key="8">
    <source>
        <dbReference type="Pfam" id="PF01431"/>
    </source>
</evidence>
<feature type="domain" description="Peptidase M13 N-terminal" evidence="9">
    <location>
        <begin position="289"/>
        <end position="677"/>
    </location>
</feature>
<feature type="domain" description="Peptidase M13 C-terminal" evidence="8">
    <location>
        <begin position="802"/>
        <end position="915"/>
    </location>
</feature>
<dbReference type="AlphaFoldDB" id="K1PB39"/>
<keyword evidence="6" id="KW-0482">Metalloprotease</keyword>
<dbReference type="GO" id="GO:0004222">
    <property type="term" value="F:metalloendopeptidase activity"/>
    <property type="evidence" value="ECO:0007669"/>
    <property type="project" value="InterPro"/>
</dbReference>
<keyword evidence="4" id="KW-0378">Hydrolase</keyword>
<feature type="compositionally biased region" description="Pro residues" evidence="7">
    <location>
        <begin position="189"/>
        <end position="198"/>
    </location>
</feature>
<dbReference type="Pfam" id="PF05649">
    <property type="entry name" value="Peptidase_M13_N"/>
    <property type="match status" value="1"/>
</dbReference>
<evidence type="ECO:0000256" key="2">
    <source>
        <dbReference type="ARBA" id="ARBA00022670"/>
    </source>
</evidence>
<evidence type="ECO:0000256" key="7">
    <source>
        <dbReference type="SAM" id="MobiDB-lite"/>
    </source>
</evidence>
<evidence type="ECO:0000256" key="3">
    <source>
        <dbReference type="ARBA" id="ARBA00022723"/>
    </source>
</evidence>
<dbReference type="InterPro" id="IPR024079">
    <property type="entry name" value="MetalloPept_cat_dom_sf"/>
</dbReference>
<dbReference type="SUPFAM" id="SSF55486">
    <property type="entry name" value="Metalloproteases ('zincins'), catalytic domain"/>
    <property type="match status" value="1"/>
</dbReference>
<evidence type="ECO:0000256" key="5">
    <source>
        <dbReference type="ARBA" id="ARBA00022833"/>
    </source>
</evidence>
<evidence type="ECO:0000256" key="6">
    <source>
        <dbReference type="ARBA" id="ARBA00023049"/>
    </source>
</evidence>
<name>K1PB39_MAGGI</name>